<evidence type="ECO:0000313" key="2">
    <source>
        <dbReference type="Proteomes" id="UP001174909"/>
    </source>
</evidence>
<dbReference type="AlphaFoldDB" id="A0AA35TR49"/>
<dbReference type="SUPFAM" id="SSF52540">
    <property type="entry name" value="P-loop containing nucleoside triphosphate hydrolases"/>
    <property type="match status" value="1"/>
</dbReference>
<dbReference type="PANTHER" id="PTHR22605:SF1">
    <property type="entry name" value="RZ-TYPE DOMAIN-CONTAINING PROTEIN"/>
    <property type="match status" value="1"/>
</dbReference>
<comment type="caution">
    <text evidence="1">The sequence shown here is derived from an EMBL/GenBank/DDBJ whole genome shotgun (WGS) entry which is preliminary data.</text>
</comment>
<reference evidence="1" key="1">
    <citation type="submission" date="2023-03" db="EMBL/GenBank/DDBJ databases">
        <authorList>
            <person name="Steffen K."/>
            <person name="Cardenas P."/>
        </authorList>
    </citation>
    <scope>NUCLEOTIDE SEQUENCE</scope>
</reference>
<dbReference type="PROSITE" id="PS00675">
    <property type="entry name" value="SIGMA54_INTERACT_1"/>
    <property type="match status" value="1"/>
</dbReference>
<dbReference type="PANTHER" id="PTHR22605">
    <property type="entry name" value="RZ-TYPE DOMAIN-CONTAINING PROTEIN"/>
    <property type="match status" value="1"/>
</dbReference>
<keyword evidence="2" id="KW-1185">Reference proteome</keyword>
<dbReference type="InterPro" id="IPR027417">
    <property type="entry name" value="P-loop_NTPase"/>
</dbReference>
<evidence type="ECO:0000313" key="1">
    <source>
        <dbReference type="EMBL" id="CAI8052619.1"/>
    </source>
</evidence>
<organism evidence="1 2">
    <name type="scientific">Geodia barretti</name>
    <name type="common">Barrett's horny sponge</name>
    <dbReference type="NCBI Taxonomy" id="519541"/>
    <lineage>
        <taxon>Eukaryota</taxon>
        <taxon>Metazoa</taxon>
        <taxon>Porifera</taxon>
        <taxon>Demospongiae</taxon>
        <taxon>Heteroscleromorpha</taxon>
        <taxon>Tetractinellida</taxon>
        <taxon>Astrophorina</taxon>
        <taxon>Geodiidae</taxon>
        <taxon>Geodia</taxon>
    </lineage>
</organism>
<name>A0AA35TR49_GEOBA</name>
<sequence length="537" mass="60520">MIPPGESVDEREGKHYKELIKVISWFFFDLLLLGYVEDPITGLSVCISGGMDWKIYVEVPSQIGSGNPKESLANLIEVIPALGIVGEPCPIDQRTKYTIDADVQLVCKYFNAYQTYKENGCGGINQLFNGRDIVKFSTQPDLSHQKCYELLTKSWPKFSEVSKVRQKLFIKYMKRRCAFLDVIPAFNFNTGAGEYYDDPETRQKEVSNTRQLGSTLMETMLKEAEDFCSLVKQNWLNEPHQQLIYEIKDGGGSFGLLSLNPDELPSDDVIKFEKIGVQIPSMDELHQRTTLEDYLSRALNFEVKDIIDQCNYVLTLDYTIKMLNIHERRMCGVPVIIEGETGVGKTALLEMLSNLWTHSLLHELNLRKGRILDFMRRKLQQLAANNSVDMKSIACVGDISAGVPVNEEDLVNVCCLPDATSSTGYFYTTLQSELSSMKQDKSLLLLTAKTKGQKPLSEYFTLYSDKSAQATACLLHAVLTSEVKSTFHKINVHAALTPQQVGRHLHPAIEQARFLMNTPFDGKDKKSLTSIYHCLSG</sequence>
<dbReference type="Proteomes" id="UP001174909">
    <property type="component" value="Unassembled WGS sequence"/>
</dbReference>
<protein>
    <submittedName>
        <fullName evidence="1">E3 ubiquitin-protein ligase rnf213-alpha</fullName>
    </submittedName>
</protein>
<proteinExistence type="predicted"/>
<dbReference type="EMBL" id="CASHTH010004027">
    <property type="protein sequence ID" value="CAI8052619.1"/>
    <property type="molecule type" value="Genomic_DNA"/>
</dbReference>
<accession>A0AA35TR49</accession>
<dbReference type="GO" id="GO:0004842">
    <property type="term" value="F:ubiquitin-protein transferase activity"/>
    <property type="evidence" value="ECO:0007669"/>
    <property type="project" value="InterPro"/>
</dbReference>
<dbReference type="InterPro" id="IPR031248">
    <property type="entry name" value="RNF213"/>
</dbReference>
<gene>
    <name evidence="1" type="ORF">GBAR_LOCUS28776</name>
</gene>
<dbReference type="InterPro" id="IPR025662">
    <property type="entry name" value="Sigma_54_int_dom_ATP-bd_1"/>
</dbReference>
<dbReference type="GO" id="GO:0016887">
    <property type="term" value="F:ATP hydrolysis activity"/>
    <property type="evidence" value="ECO:0007669"/>
    <property type="project" value="InterPro"/>
</dbReference>